<dbReference type="InterPro" id="IPR011989">
    <property type="entry name" value="ARM-like"/>
</dbReference>
<sequence>MFFVILAPLLQSTPFSLPLLSPEFMAPKKDKAPPPSSKPAKSGGGKQKKKKWSKGKQKEKVNNQAPKKDKAPPPSSKPAKSGGGKQKKKKWSKGKQKEKVNNQVLFDQGTYDKLLSEAPKFKLITPSILSDRLRINGSLARRAIRELMARGSIRLISLHLRSNSLPSTQHPFGLQCKEHCRRLKDSEVTSCSSSSSIIKNLDILQDLHECINNLLQLPNSQQDLAGECIHELLDGSLRLLDIFSIVQDWLVQSRESVCELESVIRRRSKAKNGISIEVGKYIASRKQIKKAIIQKALTNLKGFKKDIMVASSSSKDNATLAILEEAELVTLNSLESLLLFINGPKEQESQGKWKVMPKLLKSNRVESCDTNEFEKVDATLKILMNHKPSLIENLHSHMENLVMCIQDLEAGAERLSRQLIRTRTSLQDFDLVFFFFDFISVRSMKIITRQPYNTILHLMGSSYQTRTCSYYNSYLKFQPLVLPSVSTSIVRIRRIKKWGGLILCLLFFMNMIMEKRSFSEFMSEIVALVDEVASFAMNPEVEIDAFTEFAMLVEKLAPIFSDLSDKITVIENKPSIRKSLESIETSLSRAKALKKSSSLKDPSKHIEDTTHDIGRSLGLLLLELSTDFREKVGTLQKQFMNARFGGNMSLSSSPVSLEFANDVYGGGEIEEEIVNVTIEDVVLQLKNGNDEEFAVALWRLKEFIRDEKLESCLVNEEAVVAVLLNRLRSCKADNRLNIIQLLRNMASGNDETKEKMAETEFLSAVVKSLTRDAEERREAVGLLLELSDLPAVRRQIGRIQGCIVMLVSILNGSDPIASQGAAKLLDILSSNTQNALHMAEAGYFKPLVHYLKKGSDMNKILMATALSRLVLTDHSKLSLGKDGAIEPLVNMFHTGKLESKLSALNALQNLSSVTENVQLLIRSGIAGSLLQLLFSVTSVLMTLREPASAILARIAQSESIIVNQDVAQQMLSLLNLSSPIIQGHLLEALSSIAAHPRASKVRRKMKEKGALQLILPFLKETNTTTRSKALNLLYTLSKDLTDELSEHLDEAHLIHIVNIVSSSSSDSEKAAALGILSNLPVSDKKVTDILKKANLLSILISNMASSTGSNSPVTRTLAEIVACVIVRFTNPSDKKLQLYSAEQGVIPLLVKLLSSGSSIAKFRAATALAQLSQNSLSLRRSRKSKWFCVNPSVEAYCEVHDGYCYVNSTFCLVKAGAVSALIKILEDKEWEAVEAALIALSTLLQDEICEGGINCIAKNSGVQAIIKILEAGDVKVQEKALWMLDRIFRIEEHRVKYGESAQVFLIDLAQTCDSRLKSTVAKVLAELELLQVQSKREIIKAFICSFKVGYHSQTILLCKLCKEYSPNSFYRTGDVNIFGPTACLLCQATPYLSSTHHLQSDKSSMDSRIYTNAPINLLECLLQKKCAKVGFTVEGGKYLSSRIRRQFERHKEV</sequence>
<dbReference type="GO" id="GO:1990904">
    <property type="term" value="C:ribonucleoprotein complex"/>
    <property type="evidence" value="ECO:0007669"/>
    <property type="project" value="UniProtKB-KW"/>
</dbReference>
<evidence type="ECO:0008006" key="10">
    <source>
        <dbReference type="Google" id="ProtNLM"/>
    </source>
</evidence>
<dbReference type="Proteomes" id="UP000289738">
    <property type="component" value="Chromosome B03"/>
</dbReference>
<evidence type="ECO:0000256" key="3">
    <source>
        <dbReference type="ARBA" id="ARBA00022980"/>
    </source>
</evidence>
<keyword evidence="2" id="KW-0677">Repeat</keyword>
<comment type="caution">
    <text evidence="8">The sequence shown here is derived from an EMBL/GenBank/DDBJ whole genome shotgun (WGS) entry which is preliminary data.</text>
</comment>
<feature type="compositionally biased region" description="Basic and acidic residues" evidence="6">
    <location>
        <begin position="56"/>
        <end position="71"/>
    </location>
</feature>
<dbReference type="PANTHER" id="PTHR45958">
    <property type="entry name" value="RING-TYPE E3 UBIQUITIN TRANSFERASE"/>
    <property type="match status" value="1"/>
</dbReference>
<evidence type="ECO:0000256" key="6">
    <source>
        <dbReference type="SAM" id="MobiDB-lite"/>
    </source>
</evidence>
<feature type="compositionally biased region" description="Basic residues" evidence="6">
    <location>
        <begin position="85"/>
        <end position="94"/>
    </location>
</feature>
<dbReference type="SMART" id="SM00185">
    <property type="entry name" value="ARM"/>
    <property type="match status" value="7"/>
</dbReference>
<dbReference type="SUPFAM" id="SSF48371">
    <property type="entry name" value="ARM repeat"/>
    <property type="match status" value="2"/>
</dbReference>
<feature type="chain" id="PRO_5018991977" description="40S ribosomal protein S25" evidence="7">
    <location>
        <begin position="19"/>
        <end position="1453"/>
    </location>
</feature>
<dbReference type="GO" id="GO:0005840">
    <property type="term" value="C:ribosome"/>
    <property type="evidence" value="ECO:0007669"/>
    <property type="project" value="UniProtKB-KW"/>
</dbReference>
<dbReference type="Pfam" id="PF03087">
    <property type="entry name" value="BPS1"/>
    <property type="match status" value="1"/>
</dbReference>
<dbReference type="InterPro" id="IPR000225">
    <property type="entry name" value="Armadillo"/>
</dbReference>
<dbReference type="PROSITE" id="PS50176">
    <property type="entry name" value="ARM_REPEAT"/>
    <property type="match status" value="1"/>
</dbReference>
<dbReference type="PANTHER" id="PTHR45958:SF12">
    <property type="entry name" value="OS01G0948500 PROTEIN"/>
    <property type="match status" value="1"/>
</dbReference>
<name>A0A445A8K0_ARAHY</name>
<dbReference type="FunFam" id="3.30.63.20:FF:000001">
    <property type="entry name" value="40S ribosomal protein S25"/>
    <property type="match status" value="1"/>
</dbReference>
<evidence type="ECO:0000256" key="4">
    <source>
        <dbReference type="ARBA" id="ARBA00023274"/>
    </source>
</evidence>
<reference evidence="8 9" key="1">
    <citation type="submission" date="2019-01" db="EMBL/GenBank/DDBJ databases">
        <title>Sequencing of cultivated peanut Arachis hypogaea provides insights into genome evolution and oil improvement.</title>
        <authorList>
            <person name="Chen X."/>
        </authorList>
    </citation>
    <scope>NUCLEOTIDE SEQUENCE [LARGE SCALE GENOMIC DNA]</scope>
    <source>
        <strain evidence="9">cv. Fuhuasheng</strain>
        <tissue evidence="8">Leaves</tissue>
    </source>
</reference>
<feature type="signal peptide" evidence="7">
    <location>
        <begin position="1"/>
        <end position="18"/>
    </location>
</feature>
<keyword evidence="9" id="KW-1185">Reference proteome</keyword>
<dbReference type="InterPro" id="IPR052608">
    <property type="entry name" value="U-box_domain_protein"/>
</dbReference>
<evidence type="ECO:0000256" key="5">
    <source>
        <dbReference type="PROSITE-ProRule" id="PRU00259"/>
    </source>
</evidence>
<evidence type="ECO:0000256" key="7">
    <source>
        <dbReference type="SAM" id="SignalP"/>
    </source>
</evidence>
<evidence type="ECO:0000256" key="2">
    <source>
        <dbReference type="ARBA" id="ARBA00022737"/>
    </source>
</evidence>
<accession>A0A445A8K0</accession>
<dbReference type="EMBL" id="SDMP01000013">
    <property type="protein sequence ID" value="RYR22781.1"/>
    <property type="molecule type" value="Genomic_DNA"/>
</dbReference>
<feature type="region of interest" description="Disordered" evidence="6">
    <location>
        <begin position="24"/>
        <end position="99"/>
    </location>
</feature>
<proteinExistence type="inferred from homology"/>
<dbReference type="InterPro" id="IPR016024">
    <property type="entry name" value="ARM-type_fold"/>
</dbReference>
<dbReference type="InterPro" id="IPR004320">
    <property type="entry name" value="BPS1_pln"/>
</dbReference>
<keyword evidence="4" id="KW-0687">Ribonucleoprotein</keyword>
<dbReference type="InterPro" id="IPR004977">
    <property type="entry name" value="Ribosomal_eS25"/>
</dbReference>
<evidence type="ECO:0000313" key="8">
    <source>
        <dbReference type="EMBL" id="RYR22781.1"/>
    </source>
</evidence>
<gene>
    <name evidence="8" type="ORF">Ahy_B03g068088</name>
</gene>
<feature type="repeat" description="ARM" evidence="5">
    <location>
        <begin position="883"/>
        <end position="925"/>
    </location>
</feature>
<dbReference type="GO" id="GO:0048364">
    <property type="term" value="P:root development"/>
    <property type="evidence" value="ECO:0007669"/>
    <property type="project" value="InterPro"/>
</dbReference>
<comment type="similarity">
    <text evidence="1">Belongs to the eukaryotic ribosomal protein eS25 family.</text>
</comment>
<dbReference type="Gene3D" id="3.30.63.20">
    <property type="match status" value="1"/>
</dbReference>
<feature type="compositionally biased region" description="Basic residues" evidence="6">
    <location>
        <begin position="46"/>
        <end position="55"/>
    </location>
</feature>
<dbReference type="Pfam" id="PF03297">
    <property type="entry name" value="Ribosomal_S25"/>
    <property type="match status" value="1"/>
</dbReference>
<organism evidence="8 9">
    <name type="scientific">Arachis hypogaea</name>
    <name type="common">Peanut</name>
    <dbReference type="NCBI Taxonomy" id="3818"/>
    <lineage>
        <taxon>Eukaryota</taxon>
        <taxon>Viridiplantae</taxon>
        <taxon>Streptophyta</taxon>
        <taxon>Embryophyta</taxon>
        <taxon>Tracheophyta</taxon>
        <taxon>Spermatophyta</taxon>
        <taxon>Magnoliopsida</taxon>
        <taxon>eudicotyledons</taxon>
        <taxon>Gunneridae</taxon>
        <taxon>Pentapetalae</taxon>
        <taxon>rosids</taxon>
        <taxon>fabids</taxon>
        <taxon>Fabales</taxon>
        <taxon>Fabaceae</taxon>
        <taxon>Papilionoideae</taxon>
        <taxon>50 kb inversion clade</taxon>
        <taxon>dalbergioids sensu lato</taxon>
        <taxon>Dalbergieae</taxon>
        <taxon>Pterocarpus clade</taxon>
        <taxon>Arachis</taxon>
    </lineage>
</organism>
<evidence type="ECO:0000256" key="1">
    <source>
        <dbReference type="ARBA" id="ARBA00009106"/>
    </source>
</evidence>
<keyword evidence="7" id="KW-0732">Signal</keyword>
<dbReference type="Gene3D" id="1.25.10.10">
    <property type="entry name" value="Leucine-rich Repeat Variant"/>
    <property type="match status" value="3"/>
</dbReference>
<evidence type="ECO:0000313" key="9">
    <source>
        <dbReference type="Proteomes" id="UP000289738"/>
    </source>
</evidence>
<keyword evidence="3" id="KW-0689">Ribosomal protein</keyword>
<dbReference type="STRING" id="3818.A0A445A8K0"/>
<dbReference type="GO" id="GO:0048367">
    <property type="term" value="P:shoot system development"/>
    <property type="evidence" value="ECO:0007669"/>
    <property type="project" value="InterPro"/>
</dbReference>
<protein>
    <recommendedName>
        <fullName evidence="10">40S ribosomal protein S25</fullName>
    </recommendedName>
</protein>